<protein>
    <submittedName>
        <fullName evidence="1">Uncharacterized protein</fullName>
    </submittedName>
</protein>
<reference evidence="1 2" key="1">
    <citation type="journal article" date="2021" name="Elife">
        <title>Chloroplast acquisition without the gene transfer in kleptoplastic sea slugs, Plakobranchus ocellatus.</title>
        <authorList>
            <person name="Maeda T."/>
            <person name="Takahashi S."/>
            <person name="Yoshida T."/>
            <person name="Shimamura S."/>
            <person name="Takaki Y."/>
            <person name="Nagai Y."/>
            <person name="Toyoda A."/>
            <person name="Suzuki Y."/>
            <person name="Arimoto A."/>
            <person name="Ishii H."/>
            <person name="Satoh N."/>
            <person name="Nishiyama T."/>
            <person name="Hasebe M."/>
            <person name="Maruyama T."/>
            <person name="Minagawa J."/>
            <person name="Obokata J."/>
            <person name="Shigenobu S."/>
        </authorList>
    </citation>
    <scope>NUCLEOTIDE SEQUENCE [LARGE SCALE GENOMIC DNA]</scope>
</reference>
<sequence length="130" mass="14952">MFSWCFGLPTTPIRHPILLFSPLQRTLPAPDVHLVKLDKARPALASPSTRSYEQHGHDAAELLPLPAHCRPPGRQADYWPLRWYGRCQKPSTADPTERVRYLTLDRFCRPQQSNRSKNLVECTVVDRHSL</sequence>
<evidence type="ECO:0000313" key="1">
    <source>
        <dbReference type="EMBL" id="GFO23598.1"/>
    </source>
</evidence>
<evidence type="ECO:0000313" key="2">
    <source>
        <dbReference type="Proteomes" id="UP000735302"/>
    </source>
</evidence>
<proteinExistence type="predicted"/>
<dbReference type="Proteomes" id="UP000735302">
    <property type="component" value="Unassembled WGS sequence"/>
</dbReference>
<dbReference type="EMBL" id="BLXT01005511">
    <property type="protein sequence ID" value="GFO23598.1"/>
    <property type="molecule type" value="Genomic_DNA"/>
</dbReference>
<gene>
    <name evidence="1" type="ORF">PoB_005010300</name>
</gene>
<comment type="caution">
    <text evidence="1">The sequence shown here is derived from an EMBL/GenBank/DDBJ whole genome shotgun (WGS) entry which is preliminary data.</text>
</comment>
<organism evidence="1 2">
    <name type="scientific">Plakobranchus ocellatus</name>
    <dbReference type="NCBI Taxonomy" id="259542"/>
    <lineage>
        <taxon>Eukaryota</taxon>
        <taxon>Metazoa</taxon>
        <taxon>Spiralia</taxon>
        <taxon>Lophotrochozoa</taxon>
        <taxon>Mollusca</taxon>
        <taxon>Gastropoda</taxon>
        <taxon>Heterobranchia</taxon>
        <taxon>Euthyneura</taxon>
        <taxon>Panpulmonata</taxon>
        <taxon>Sacoglossa</taxon>
        <taxon>Placobranchoidea</taxon>
        <taxon>Plakobranchidae</taxon>
        <taxon>Plakobranchus</taxon>
    </lineage>
</organism>
<accession>A0AAV4BWK8</accession>
<dbReference type="AlphaFoldDB" id="A0AAV4BWK8"/>
<name>A0AAV4BWK8_9GAST</name>
<keyword evidence="2" id="KW-1185">Reference proteome</keyword>